<keyword evidence="3" id="KW-1185">Reference proteome</keyword>
<evidence type="ECO:0000256" key="1">
    <source>
        <dbReference type="SAM" id="SignalP"/>
    </source>
</evidence>
<name>A0ABS9L000_9BACT</name>
<dbReference type="EMBL" id="JAKLTR010000028">
    <property type="protein sequence ID" value="MCG2617920.1"/>
    <property type="molecule type" value="Genomic_DNA"/>
</dbReference>
<gene>
    <name evidence="2" type="ORF">LZZ85_26700</name>
</gene>
<dbReference type="Gene3D" id="3.10.450.360">
    <property type="match status" value="1"/>
</dbReference>
<protein>
    <recommendedName>
        <fullName evidence="4">Beta-lactamase-inhibitor-like PepSY-like domain-containing protein</fullName>
    </recommendedName>
</protein>
<dbReference type="SUPFAM" id="SSF160574">
    <property type="entry name" value="BT0923-like"/>
    <property type="match status" value="1"/>
</dbReference>
<dbReference type="Proteomes" id="UP001165367">
    <property type="component" value="Unassembled WGS sequence"/>
</dbReference>
<comment type="caution">
    <text evidence="2">The sequence shown here is derived from an EMBL/GenBank/DDBJ whole genome shotgun (WGS) entry which is preliminary data.</text>
</comment>
<organism evidence="2 3">
    <name type="scientific">Terrimonas ginsenosidimutans</name>
    <dbReference type="NCBI Taxonomy" id="2908004"/>
    <lineage>
        <taxon>Bacteria</taxon>
        <taxon>Pseudomonadati</taxon>
        <taxon>Bacteroidota</taxon>
        <taxon>Chitinophagia</taxon>
        <taxon>Chitinophagales</taxon>
        <taxon>Chitinophagaceae</taxon>
        <taxon>Terrimonas</taxon>
    </lineage>
</organism>
<dbReference type="RefSeq" id="WP_237876869.1">
    <property type="nucleotide sequence ID" value="NZ_JAKLTR010000028.1"/>
</dbReference>
<evidence type="ECO:0000313" key="3">
    <source>
        <dbReference type="Proteomes" id="UP001165367"/>
    </source>
</evidence>
<reference evidence="2" key="1">
    <citation type="submission" date="2022-01" db="EMBL/GenBank/DDBJ databases">
        <authorList>
            <person name="Jo J.-H."/>
            <person name="Im W.-T."/>
        </authorList>
    </citation>
    <scope>NUCLEOTIDE SEQUENCE</scope>
    <source>
        <strain evidence="2">NA20</strain>
    </source>
</reference>
<feature type="chain" id="PRO_5047135060" description="Beta-lactamase-inhibitor-like PepSY-like domain-containing protein" evidence="1">
    <location>
        <begin position="23"/>
        <end position="147"/>
    </location>
</feature>
<proteinExistence type="predicted"/>
<sequence length="147" mass="16452">MKKFFLAAVVLTVSIVSSFANPVEKADPKAEQAFNKQFAGAQNIIWSRTDQDVMKVSFVWGGHSTVAYFNSNAEFVGSIRNMFFDQLPMIVIRAVDQKFKSPVVTEVREVSTDEGTTYALAIEEGVKKYTVKFNSLGEVLSKERVKK</sequence>
<evidence type="ECO:0000313" key="2">
    <source>
        <dbReference type="EMBL" id="MCG2617920.1"/>
    </source>
</evidence>
<keyword evidence="1" id="KW-0732">Signal</keyword>
<accession>A0ABS9L000</accession>
<feature type="signal peptide" evidence="1">
    <location>
        <begin position="1"/>
        <end position="22"/>
    </location>
</feature>
<evidence type="ECO:0008006" key="4">
    <source>
        <dbReference type="Google" id="ProtNLM"/>
    </source>
</evidence>